<dbReference type="InterPro" id="IPR032314">
    <property type="entry name" value="DUF4845"/>
</dbReference>
<proteinExistence type="predicted"/>
<sequence length="124" mass="14190">MNRIDRQRGMTGVGWLTVLALIGFFAMLILKLAPVYMEHYSVKTVLASLKEEPLITTRSVAEVRRLLKKRLTINGVYDMKKEAMKIKKEGGVMRVRIAYEVRKHMVGNVDVVISFDDQVELVSH</sequence>
<dbReference type="Pfam" id="PF16137">
    <property type="entry name" value="DUF4845"/>
    <property type="match status" value="1"/>
</dbReference>
<reference evidence="2" key="1">
    <citation type="journal article" date="2020" name="mSystems">
        <title>Genome- and Community-Level Interaction Insights into Carbon Utilization and Element Cycling Functions of Hydrothermarchaeota in Hydrothermal Sediment.</title>
        <authorList>
            <person name="Zhou Z."/>
            <person name="Liu Y."/>
            <person name="Xu W."/>
            <person name="Pan J."/>
            <person name="Luo Z.H."/>
            <person name="Li M."/>
        </authorList>
    </citation>
    <scope>NUCLEOTIDE SEQUENCE [LARGE SCALE GENOMIC DNA]</scope>
    <source>
        <strain evidence="2">HyVt-443</strain>
    </source>
</reference>
<name>A0A831W7Z2_9GAMM</name>
<evidence type="ECO:0000256" key="1">
    <source>
        <dbReference type="SAM" id="Phobius"/>
    </source>
</evidence>
<dbReference type="EMBL" id="DRKP01000138">
    <property type="protein sequence ID" value="HEB97056.1"/>
    <property type="molecule type" value="Genomic_DNA"/>
</dbReference>
<dbReference type="Proteomes" id="UP000886251">
    <property type="component" value="Unassembled WGS sequence"/>
</dbReference>
<keyword evidence="1" id="KW-0472">Membrane</keyword>
<organism evidence="2">
    <name type="scientific">Sedimenticola thiotaurini</name>
    <dbReference type="NCBI Taxonomy" id="1543721"/>
    <lineage>
        <taxon>Bacteria</taxon>
        <taxon>Pseudomonadati</taxon>
        <taxon>Pseudomonadota</taxon>
        <taxon>Gammaproteobacteria</taxon>
        <taxon>Chromatiales</taxon>
        <taxon>Sedimenticolaceae</taxon>
        <taxon>Sedimenticola</taxon>
    </lineage>
</organism>
<evidence type="ECO:0000313" key="2">
    <source>
        <dbReference type="EMBL" id="HEB97056.1"/>
    </source>
</evidence>
<keyword evidence="1" id="KW-1133">Transmembrane helix</keyword>
<keyword evidence="1" id="KW-0812">Transmembrane</keyword>
<accession>A0A831W7Z2</accession>
<gene>
    <name evidence="2" type="ORF">ENI96_11575</name>
</gene>
<comment type="caution">
    <text evidence="2">The sequence shown here is derived from an EMBL/GenBank/DDBJ whole genome shotgun (WGS) entry which is preliminary data.</text>
</comment>
<protein>
    <submittedName>
        <fullName evidence="2">DUF4845 domain-containing protein</fullName>
    </submittedName>
</protein>
<dbReference type="AlphaFoldDB" id="A0A831W7Z2"/>
<feature type="transmembrane region" description="Helical" evidence="1">
    <location>
        <begin position="12"/>
        <end position="33"/>
    </location>
</feature>